<proteinExistence type="predicted"/>
<sequence>MAGKRSRVWKGLLLILLLPVVLFGLIQTPPGKSLLAKGLESSLNSSGRMQVRIGKISGWIPGNVAIDSLEVEDDGGVWLTVENLHCRWMIRDLLEDRVRLARLGADEIVWHRFPASGKKAPRRNGGGFRPLELWLDDLSVASFRLEKPVAGMPLEYTVHSGGLAYLPDGTLTGRLAIGGDAEGVVDLDALLRGGPDDQLVLEAEVEQLHRPTFGFDALSGAGEAVIDSTGVKAQLALELDGDRFSTRLQYGHRMLNLQQMQYNGTGFALSGDTSLTFSNREVDVAVNAVFVDVQTNRYDLQGTARVSTENKRWAVEVESAEIRGWESVAVKLSGTVDPEAVNLSGALAEMAVADFPMAGTSNFTGTVKGAVRITGSLEKPEITSGIKVSGFASSEEALDELPELDFSINCGVADGGLFADTAITNGADGHLTASLKMPCRFSFTPFRYAPEVEQIALQMQANMDLGLLNRLAVFQDQRLAGRIEASLDYADQEPSGFLRIRDGAYEHYDWGLVIQRFNADLKATDQGLVIEQVSATGSGAGSVKMEGGWYRSGLGIGLDFSNAWMIRRDEVEAQVSGHLAIDGHPLRPDVSGKLTLNRADILLDNITPPPPPLLTEYDASETNRTVVSGPRKKALPFGLDVVVDIPDEVFVNASMVEAVLGGRLQVTDSPEGISVKGEITPRRGFVSFIGKKFRFTEGEIVLDGSVPAVAVMDNLTAEYSRRDVTARLVLNGPANDPRFRLESDPAMPEDEVLSHVLFNRDTSSISPWQAYQIAAAARQLSGGLNGPGFMYQIRRAIGFDTLEWREAEVAGEASSVAAGKYITSGLYVEVNRSLDAQQQTGVAAELEVTRHFSVETYTGSEMRAGIGVNWRLDY</sequence>
<gene>
    <name evidence="6" type="ORF">P9H32_16055</name>
</gene>
<dbReference type="PANTHER" id="PTHR36985:SF1">
    <property type="entry name" value="TRANSLOCATION AND ASSEMBLY MODULE SUBUNIT TAMB"/>
    <property type="match status" value="1"/>
</dbReference>
<keyword evidence="4" id="KW-0472">Membrane</keyword>
<comment type="caution">
    <text evidence="6">The sequence shown here is derived from an EMBL/GenBank/DDBJ whole genome shotgun (WGS) entry which is preliminary data.</text>
</comment>
<dbReference type="Proteomes" id="UP001290861">
    <property type="component" value="Unassembled WGS sequence"/>
</dbReference>
<evidence type="ECO:0000256" key="2">
    <source>
        <dbReference type="ARBA" id="ARBA00022692"/>
    </source>
</evidence>
<name>A0ABU5N125_9BACT</name>
<comment type="subcellular location">
    <subcellularLocation>
        <location evidence="1">Membrane</location>
        <topology evidence="1">Single-pass membrane protein</topology>
    </subcellularLocation>
</comment>
<protein>
    <submittedName>
        <fullName evidence="6">Translocation/assembly module TamB</fullName>
    </submittedName>
</protein>
<evidence type="ECO:0000259" key="5">
    <source>
        <dbReference type="Pfam" id="PF04357"/>
    </source>
</evidence>
<dbReference type="RefSeq" id="WP_322609920.1">
    <property type="nucleotide sequence ID" value="NZ_JARVCO010000012.1"/>
</dbReference>
<accession>A0ABU5N125</accession>
<evidence type="ECO:0000256" key="3">
    <source>
        <dbReference type="ARBA" id="ARBA00022989"/>
    </source>
</evidence>
<dbReference type="InterPro" id="IPR007452">
    <property type="entry name" value="TamB_C"/>
</dbReference>
<feature type="domain" description="Translocation and assembly module TamB C-terminal" evidence="5">
    <location>
        <begin position="536"/>
        <end position="874"/>
    </location>
</feature>
<evidence type="ECO:0000313" key="7">
    <source>
        <dbReference type="Proteomes" id="UP001290861"/>
    </source>
</evidence>
<keyword evidence="7" id="KW-1185">Reference proteome</keyword>
<keyword evidence="3" id="KW-1133">Transmembrane helix</keyword>
<dbReference type="EMBL" id="JARVCO010000012">
    <property type="protein sequence ID" value="MDZ8120145.1"/>
    <property type="molecule type" value="Genomic_DNA"/>
</dbReference>
<dbReference type="PANTHER" id="PTHR36985">
    <property type="entry name" value="TRANSLOCATION AND ASSEMBLY MODULE SUBUNIT TAMB"/>
    <property type="match status" value="1"/>
</dbReference>
<reference evidence="6 7" key="1">
    <citation type="journal article" date="2024" name="Appl. Environ. Microbiol.">
        <title>Pontiella agarivorans sp. nov., a novel marine anaerobic bacterium capable of degrading macroalgal polysaccharides and fixing nitrogen.</title>
        <authorList>
            <person name="Liu N."/>
            <person name="Kivenson V."/>
            <person name="Peng X."/>
            <person name="Cui Z."/>
            <person name="Lankiewicz T.S."/>
            <person name="Gosselin K.M."/>
            <person name="English C.J."/>
            <person name="Blair E.M."/>
            <person name="O'Malley M.A."/>
            <person name="Valentine D.L."/>
        </authorList>
    </citation>
    <scope>NUCLEOTIDE SEQUENCE [LARGE SCALE GENOMIC DNA]</scope>
    <source>
        <strain evidence="6 7">NLcol2</strain>
    </source>
</reference>
<evidence type="ECO:0000313" key="6">
    <source>
        <dbReference type="EMBL" id="MDZ8120145.1"/>
    </source>
</evidence>
<dbReference type="Pfam" id="PF04357">
    <property type="entry name" value="TamB"/>
    <property type="match status" value="1"/>
</dbReference>
<evidence type="ECO:0000256" key="1">
    <source>
        <dbReference type="ARBA" id="ARBA00004167"/>
    </source>
</evidence>
<evidence type="ECO:0000256" key="4">
    <source>
        <dbReference type="ARBA" id="ARBA00023136"/>
    </source>
</evidence>
<organism evidence="6 7">
    <name type="scientific">Pontiella agarivorans</name>
    <dbReference type="NCBI Taxonomy" id="3038953"/>
    <lineage>
        <taxon>Bacteria</taxon>
        <taxon>Pseudomonadati</taxon>
        <taxon>Kiritimatiellota</taxon>
        <taxon>Kiritimatiellia</taxon>
        <taxon>Kiritimatiellales</taxon>
        <taxon>Pontiellaceae</taxon>
        <taxon>Pontiella</taxon>
    </lineage>
</organism>
<keyword evidence="2" id="KW-0812">Transmembrane</keyword>